<dbReference type="RefSeq" id="WP_070743987.1">
    <property type="nucleotide sequence ID" value="NZ_MDZA01000210.1"/>
</dbReference>
<comment type="caution">
    <text evidence="2">The sequence shown here is derived from an EMBL/GenBank/DDBJ whole genome shotgun (WGS) entry which is preliminary data.</text>
</comment>
<dbReference type="InterPro" id="IPR000595">
    <property type="entry name" value="cNMP-bd_dom"/>
</dbReference>
<dbReference type="Proteomes" id="UP000177506">
    <property type="component" value="Unassembled WGS sequence"/>
</dbReference>
<dbReference type="Pfam" id="PF00027">
    <property type="entry name" value="cNMP_binding"/>
    <property type="match status" value="1"/>
</dbReference>
<dbReference type="SUPFAM" id="SSF51206">
    <property type="entry name" value="cAMP-binding domain-like"/>
    <property type="match status" value="1"/>
</dbReference>
<gene>
    <name evidence="2" type="ORF">BEN49_07780</name>
</gene>
<accession>A0A1G1TGL4</accession>
<proteinExistence type="predicted"/>
<name>A0A1G1TGL4_9BACT</name>
<dbReference type="Gene3D" id="2.60.120.10">
    <property type="entry name" value="Jelly Rolls"/>
    <property type="match status" value="1"/>
</dbReference>
<keyword evidence="3" id="KW-1185">Reference proteome</keyword>
<feature type="domain" description="Cyclic nucleotide-binding" evidence="1">
    <location>
        <begin position="30"/>
        <end position="116"/>
    </location>
</feature>
<sequence>MFAVFEKYLLNKADFTPLEIERIRAATVVQTLPKRHYLVKAGEVWPYQAFVASGCLRTYTVDEKGAEHILHFAVENWWAGDQESLTTGQPTRYNIDAIEESTILLFKKEELARLRQEIPALDGLINATLHRSFLASQNRLHAAISFSAEEKYREFVAKFPAFAQRIPQHMVAAYLGMTTETLSRVRRKTSLHG</sequence>
<evidence type="ECO:0000313" key="3">
    <source>
        <dbReference type="Proteomes" id="UP000177506"/>
    </source>
</evidence>
<evidence type="ECO:0000313" key="2">
    <source>
        <dbReference type="EMBL" id="OGX90024.1"/>
    </source>
</evidence>
<evidence type="ECO:0000259" key="1">
    <source>
        <dbReference type="Pfam" id="PF00027"/>
    </source>
</evidence>
<dbReference type="AlphaFoldDB" id="A0A1G1TGL4"/>
<organism evidence="2 3">
    <name type="scientific">Hymenobacter coccineus</name>
    <dbReference type="NCBI Taxonomy" id="1908235"/>
    <lineage>
        <taxon>Bacteria</taxon>
        <taxon>Pseudomonadati</taxon>
        <taxon>Bacteroidota</taxon>
        <taxon>Cytophagia</taxon>
        <taxon>Cytophagales</taxon>
        <taxon>Hymenobacteraceae</taxon>
        <taxon>Hymenobacter</taxon>
    </lineage>
</organism>
<protein>
    <submittedName>
        <fullName evidence="2">Cyclic nucleotide-binding protein</fullName>
    </submittedName>
</protein>
<dbReference type="InterPro" id="IPR018490">
    <property type="entry name" value="cNMP-bd_dom_sf"/>
</dbReference>
<dbReference type="OrthoDB" id="667553at2"/>
<reference evidence="2 3" key="1">
    <citation type="submission" date="2016-08" db="EMBL/GenBank/DDBJ databases">
        <title>Hymenobacter coccineus sp. nov., Hymenobacter lapidarius sp. nov. and Hymenobacter glacialis sp. nov., isolated from Antarctic soil.</title>
        <authorList>
            <person name="Sedlacek I."/>
            <person name="Kralova S."/>
            <person name="Kyrova K."/>
            <person name="Maslanova I."/>
            <person name="Stankova E."/>
            <person name="Vrbovska V."/>
            <person name="Nemec M."/>
            <person name="Bartak M."/>
            <person name="Svec P."/>
            <person name="Busse H.-J."/>
            <person name="Pantucek R."/>
        </authorList>
    </citation>
    <scope>NUCLEOTIDE SEQUENCE [LARGE SCALE GENOMIC DNA]</scope>
    <source>
        <strain evidence="2 3">CCM 8649</strain>
    </source>
</reference>
<dbReference type="EMBL" id="MDZA01000210">
    <property type="protein sequence ID" value="OGX90024.1"/>
    <property type="molecule type" value="Genomic_DNA"/>
</dbReference>
<dbReference type="InterPro" id="IPR014710">
    <property type="entry name" value="RmlC-like_jellyroll"/>
</dbReference>